<sequence length="38" mass="4478">MILIYIERIGGNINESNSVHKIRSPRRSSTERDRKTYS</sequence>
<dbReference type="AlphaFoldDB" id="A0A653MCM9"/>
<dbReference type="Proteomes" id="UP000437562">
    <property type="component" value="Unassembled WGS sequence"/>
</dbReference>
<dbReference type="EMBL" id="CABWMC010000001">
    <property type="protein sequence ID" value="VXB02289.1"/>
    <property type="molecule type" value="Genomic_DNA"/>
</dbReference>
<evidence type="ECO:0000313" key="3">
    <source>
        <dbReference type="Proteomes" id="UP000437562"/>
    </source>
</evidence>
<evidence type="ECO:0000313" key="2">
    <source>
        <dbReference type="EMBL" id="VXB02289.1"/>
    </source>
</evidence>
<accession>A0A653MCM9</accession>
<proteinExistence type="predicted"/>
<evidence type="ECO:0000256" key="1">
    <source>
        <dbReference type="SAM" id="MobiDB-lite"/>
    </source>
</evidence>
<name>A0A653MCM9_BACMY</name>
<feature type="region of interest" description="Disordered" evidence="1">
    <location>
        <begin position="19"/>
        <end position="38"/>
    </location>
</feature>
<gene>
    <name evidence="2" type="ORF">BACI71_10253</name>
</gene>
<reference evidence="2 3" key="1">
    <citation type="submission" date="2019-10" db="EMBL/GenBank/DDBJ databases">
        <authorList>
            <person name="Karimi E."/>
        </authorList>
    </citation>
    <scope>NUCLEOTIDE SEQUENCE [LARGE SCALE GENOMIC DNA]</scope>
    <source>
        <strain evidence="2">Bacillus sp. 71</strain>
    </source>
</reference>
<protein>
    <submittedName>
        <fullName evidence="2">Uncharacterized protein</fullName>
    </submittedName>
</protein>
<organism evidence="2 3">
    <name type="scientific">Bacillus mycoides</name>
    <dbReference type="NCBI Taxonomy" id="1405"/>
    <lineage>
        <taxon>Bacteria</taxon>
        <taxon>Bacillati</taxon>
        <taxon>Bacillota</taxon>
        <taxon>Bacilli</taxon>
        <taxon>Bacillales</taxon>
        <taxon>Bacillaceae</taxon>
        <taxon>Bacillus</taxon>
        <taxon>Bacillus cereus group</taxon>
    </lineage>
</organism>
<feature type="compositionally biased region" description="Basic and acidic residues" evidence="1">
    <location>
        <begin position="28"/>
        <end position="38"/>
    </location>
</feature>